<name>A0AAW9FJU6_9HYPH</name>
<reference evidence="1" key="1">
    <citation type="journal article" date="2023" name="Phytobiomes J">
        <title>Deciphering the key players within the bacterial microbiota associated with aerial crown gall tumors on rhododendron: Insights into the gallobiome.</title>
        <authorList>
            <person name="Kuzmanovic N."/>
            <person name="Nesme J."/>
            <person name="Wolf J."/>
            <person name="Neumann-Schaal M."/>
            <person name="Petersen J."/>
            <person name="Fernandez-Gnecco G."/>
            <person name="Sproeer C."/>
            <person name="Bunk B."/>
            <person name="Overmann J."/>
            <person name="Sorensen S.J."/>
            <person name="Idczak E."/>
            <person name="Smalla K."/>
        </authorList>
    </citation>
    <scope>NUCLEOTIDE SEQUENCE</scope>
    <source>
        <strain evidence="1">Rho-11.1</strain>
    </source>
</reference>
<accession>A0AAW9FJU6</accession>
<dbReference type="RefSeq" id="WP_320202806.1">
    <property type="nucleotide sequence ID" value="NZ_CP192781.1"/>
</dbReference>
<comment type="caution">
    <text evidence="1">The sequence shown here is derived from an EMBL/GenBank/DDBJ whole genome shotgun (WGS) entry which is preliminary data.</text>
</comment>
<protein>
    <recommendedName>
        <fullName evidence="2">DUF4376 domain-containing protein</fullName>
    </recommendedName>
</protein>
<gene>
    <name evidence="1" type="ORF">RMR22_11100</name>
</gene>
<proteinExistence type="predicted"/>
<evidence type="ECO:0000313" key="1">
    <source>
        <dbReference type="EMBL" id="MDX8302799.1"/>
    </source>
</evidence>
<dbReference type="AlphaFoldDB" id="A0AAW9FJU6"/>
<dbReference type="EMBL" id="JAVRAF010000003">
    <property type="protein sequence ID" value="MDX8302799.1"/>
    <property type="molecule type" value="Genomic_DNA"/>
</dbReference>
<evidence type="ECO:0008006" key="2">
    <source>
        <dbReference type="Google" id="ProtNLM"/>
    </source>
</evidence>
<sequence>MLALIKDNAVLNRREILGQYSEGGWVDLPDGSRVSPAQEGWTLRGYELHTVEPAEAVPTGHRVISSSVQIVDGLPKWVNSVEPISVKIEDYKAAFDDRLDIVAQSKGYDNRLTIASYSGSTNPVWAGEAAAFIEWRDAALSSMFYQLAAVEAGGQAPTLEEFVAALPEIVWP</sequence>
<organism evidence="1">
    <name type="scientific">Agrobacterium rosae</name>
    <dbReference type="NCBI Taxonomy" id="1972867"/>
    <lineage>
        <taxon>Bacteria</taxon>
        <taxon>Pseudomonadati</taxon>
        <taxon>Pseudomonadota</taxon>
        <taxon>Alphaproteobacteria</taxon>
        <taxon>Hyphomicrobiales</taxon>
        <taxon>Rhizobiaceae</taxon>
        <taxon>Rhizobium/Agrobacterium group</taxon>
        <taxon>Agrobacterium</taxon>
    </lineage>
</organism>